<dbReference type="EMBL" id="MU839827">
    <property type="protein sequence ID" value="KAK1760509.1"/>
    <property type="molecule type" value="Genomic_DNA"/>
</dbReference>
<gene>
    <name evidence="4" type="ORF">QBC47DRAFT_7294</name>
</gene>
<feature type="region of interest" description="Disordered" evidence="2">
    <location>
        <begin position="444"/>
        <end position="508"/>
    </location>
</feature>
<feature type="compositionally biased region" description="Low complexity" evidence="2">
    <location>
        <begin position="200"/>
        <end position="214"/>
    </location>
</feature>
<dbReference type="AlphaFoldDB" id="A0AAJ0BLJ0"/>
<feature type="compositionally biased region" description="Basic and acidic residues" evidence="2">
    <location>
        <begin position="149"/>
        <end position="161"/>
    </location>
</feature>
<feature type="compositionally biased region" description="Low complexity" evidence="2">
    <location>
        <begin position="170"/>
        <end position="187"/>
    </location>
</feature>
<feature type="region of interest" description="Disordered" evidence="2">
    <location>
        <begin position="39"/>
        <end position="63"/>
    </location>
</feature>
<feature type="compositionally biased region" description="Basic and acidic residues" evidence="2">
    <location>
        <begin position="552"/>
        <end position="562"/>
    </location>
</feature>
<feature type="coiled-coil region" evidence="1">
    <location>
        <begin position="237"/>
        <end position="264"/>
    </location>
</feature>
<evidence type="ECO:0000259" key="3">
    <source>
        <dbReference type="Pfam" id="PF13257"/>
    </source>
</evidence>
<feature type="region of interest" description="Disordered" evidence="2">
    <location>
        <begin position="85"/>
        <end position="108"/>
    </location>
</feature>
<sequence length="630" mass="69791">MTSVRFLRTCFVSACANTLFLRDSHPLNVDKAAAVAPRTTRCNPASPEPWRHRRRRRCAAPATPYRRRRTSCAAYYPDSLRKASLSFSLPKPGSRQPETPRRSPRGRAHMEHIIPLQNSMEDAMLRPAPSPVASPVRAPPAPHPISRLARGDEMEPRRFPEDFVPPSPSPSETRSTRSGSTASRTNRLSLTLPIAPPTAYPSRPTPASTTATSFPPTPLDTPALASPMDSGDFITAIAAQERRVLELREELSRAESDLTRLKKQWATHEAYKKRAEKRNVEPLRLIPSVDLQDDIAARRSVELDRRKAVLLAQQGQQNTPEKGRRRVFRGAHTRTLSLLSPTKPTSGFSVHEDGDAPSSGFEEPDSPYVNRYAPINSAQLAKRASWAPRSTIQPTGIKQVAQDFKQGLWTFMEDIRQATVGEEPITGQRTYLRGSEGDVRAAISGNTSPLAYGDQDTIRASGANSRPRVTTAFDETPAVDDQPEKENGTAPQTRGHTRSNTEGTKTLKRFSWTPLTMDSYDDNDWSNWDSPNVGSTRWSGTTVNGDIIPSIPEKHDENDTPLKNKSSKTRLSGHASPTANKLEELLPPVLNQLTPSNLKRATSNLMKEWEKSLYPQSEYPTTVGVKDKGP</sequence>
<keyword evidence="5" id="KW-1185">Reference proteome</keyword>
<dbReference type="Proteomes" id="UP001239445">
    <property type="component" value="Unassembled WGS sequence"/>
</dbReference>
<evidence type="ECO:0000313" key="4">
    <source>
        <dbReference type="EMBL" id="KAK1760509.1"/>
    </source>
</evidence>
<proteinExistence type="predicted"/>
<comment type="caution">
    <text evidence="4">The sequence shown here is derived from an EMBL/GenBank/DDBJ whole genome shotgun (WGS) entry which is preliminary data.</text>
</comment>
<dbReference type="Pfam" id="PF13257">
    <property type="entry name" value="DUF4048"/>
    <property type="match status" value="1"/>
</dbReference>
<dbReference type="InterPro" id="IPR025122">
    <property type="entry name" value="DUF4048"/>
</dbReference>
<feature type="region of interest" description="Disordered" evidence="2">
    <location>
        <begin position="332"/>
        <end position="366"/>
    </location>
</feature>
<evidence type="ECO:0000256" key="2">
    <source>
        <dbReference type="SAM" id="MobiDB-lite"/>
    </source>
</evidence>
<evidence type="ECO:0000256" key="1">
    <source>
        <dbReference type="SAM" id="Coils"/>
    </source>
</evidence>
<feature type="region of interest" description="Disordered" evidence="2">
    <location>
        <begin position="547"/>
        <end position="580"/>
    </location>
</feature>
<keyword evidence="1" id="KW-0175">Coiled coil</keyword>
<reference evidence="4" key="1">
    <citation type="submission" date="2023-06" db="EMBL/GenBank/DDBJ databases">
        <title>Genome-scale phylogeny and comparative genomics of the fungal order Sordariales.</title>
        <authorList>
            <consortium name="Lawrence Berkeley National Laboratory"/>
            <person name="Hensen N."/>
            <person name="Bonometti L."/>
            <person name="Westerberg I."/>
            <person name="Brannstrom I.O."/>
            <person name="Guillou S."/>
            <person name="Cros-Aarteil S."/>
            <person name="Calhoun S."/>
            <person name="Haridas S."/>
            <person name="Kuo A."/>
            <person name="Mondo S."/>
            <person name="Pangilinan J."/>
            <person name="Riley R."/>
            <person name="Labutti K."/>
            <person name="Andreopoulos B."/>
            <person name="Lipzen A."/>
            <person name="Chen C."/>
            <person name="Yanf M."/>
            <person name="Daum C."/>
            <person name="Ng V."/>
            <person name="Clum A."/>
            <person name="Steindorff A."/>
            <person name="Ohm R."/>
            <person name="Martin F."/>
            <person name="Silar P."/>
            <person name="Natvig D."/>
            <person name="Lalanne C."/>
            <person name="Gautier V."/>
            <person name="Ament-Velasquez S.L."/>
            <person name="Kruys A."/>
            <person name="Hutchinson M.I."/>
            <person name="Powell A.J."/>
            <person name="Barry K."/>
            <person name="Miller A.N."/>
            <person name="Grigoriev I.V."/>
            <person name="Debuchy R."/>
            <person name="Gladieux P."/>
            <person name="Thoren M.H."/>
            <person name="Johannesson H."/>
        </authorList>
    </citation>
    <scope>NUCLEOTIDE SEQUENCE</scope>
    <source>
        <strain evidence="4">PSN4</strain>
    </source>
</reference>
<name>A0AAJ0BLJ0_9PEZI</name>
<protein>
    <recommendedName>
        <fullName evidence="3">DUF4048 domain-containing protein</fullName>
    </recommendedName>
</protein>
<feature type="region of interest" description="Disordered" evidence="2">
    <location>
        <begin position="125"/>
        <end position="216"/>
    </location>
</feature>
<organism evidence="4 5">
    <name type="scientific">Echria macrotheca</name>
    <dbReference type="NCBI Taxonomy" id="438768"/>
    <lineage>
        <taxon>Eukaryota</taxon>
        <taxon>Fungi</taxon>
        <taxon>Dikarya</taxon>
        <taxon>Ascomycota</taxon>
        <taxon>Pezizomycotina</taxon>
        <taxon>Sordariomycetes</taxon>
        <taxon>Sordariomycetidae</taxon>
        <taxon>Sordariales</taxon>
        <taxon>Schizotheciaceae</taxon>
        <taxon>Echria</taxon>
    </lineage>
</organism>
<feature type="compositionally biased region" description="Polar residues" evidence="2">
    <location>
        <begin position="489"/>
        <end position="504"/>
    </location>
</feature>
<evidence type="ECO:0000313" key="5">
    <source>
        <dbReference type="Proteomes" id="UP001239445"/>
    </source>
</evidence>
<feature type="compositionally biased region" description="Polar residues" evidence="2">
    <location>
        <begin position="334"/>
        <end position="348"/>
    </location>
</feature>
<feature type="domain" description="DUF4048" evidence="3">
    <location>
        <begin position="332"/>
        <end position="532"/>
    </location>
</feature>
<accession>A0AAJ0BLJ0</accession>
<feature type="compositionally biased region" description="Pro residues" evidence="2">
    <location>
        <begin position="128"/>
        <end position="143"/>
    </location>
</feature>